<evidence type="ECO:0000259" key="1">
    <source>
        <dbReference type="Pfam" id="PF00561"/>
    </source>
</evidence>
<dbReference type="EMBL" id="JARTFS010000008">
    <property type="protein sequence ID" value="MED4401922.1"/>
    <property type="molecule type" value="Genomic_DNA"/>
</dbReference>
<dbReference type="InterPro" id="IPR000073">
    <property type="entry name" value="AB_hydrolase_1"/>
</dbReference>
<dbReference type="InterPro" id="IPR029058">
    <property type="entry name" value="AB_hydrolase_fold"/>
</dbReference>
<accession>A0ABU6NXR7</accession>
<evidence type="ECO:0000313" key="3">
    <source>
        <dbReference type="Proteomes" id="UP001342826"/>
    </source>
</evidence>
<dbReference type="Proteomes" id="UP001342826">
    <property type="component" value="Unassembled WGS sequence"/>
</dbReference>
<feature type="domain" description="AB hydrolase-1" evidence="1">
    <location>
        <begin position="254"/>
        <end position="313"/>
    </location>
</feature>
<dbReference type="Gene3D" id="3.40.50.1820">
    <property type="entry name" value="alpha/beta hydrolase"/>
    <property type="match status" value="1"/>
</dbReference>
<gene>
    <name evidence="2" type="ORF">P9271_11400</name>
</gene>
<dbReference type="Pfam" id="PF00561">
    <property type="entry name" value="Abhydrolase_1"/>
    <property type="match status" value="1"/>
</dbReference>
<keyword evidence="2" id="KW-0378">Hydrolase</keyword>
<dbReference type="SUPFAM" id="SSF53474">
    <property type="entry name" value="alpha/beta-Hydrolases"/>
    <property type="match status" value="1"/>
</dbReference>
<comment type="caution">
    <text evidence="2">The sequence shown here is derived from an EMBL/GenBank/DDBJ whole genome shotgun (WGS) entry which is preliminary data.</text>
</comment>
<dbReference type="GO" id="GO:0016787">
    <property type="term" value="F:hydrolase activity"/>
    <property type="evidence" value="ECO:0007669"/>
    <property type="project" value="UniProtKB-KW"/>
</dbReference>
<protein>
    <submittedName>
        <fullName evidence="2">Alpha/beta hydrolase</fullName>
    </submittedName>
</protein>
<keyword evidence="3" id="KW-1185">Reference proteome</keyword>
<proteinExistence type="predicted"/>
<evidence type="ECO:0000313" key="2">
    <source>
        <dbReference type="EMBL" id="MED4401922.1"/>
    </source>
</evidence>
<organism evidence="2 3">
    <name type="scientific">Metabacillus fastidiosus</name>
    <dbReference type="NCBI Taxonomy" id="1458"/>
    <lineage>
        <taxon>Bacteria</taxon>
        <taxon>Bacillati</taxon>
        <taxon>Bacillota</taxon>
        <taxon>Bacilli</taxon>
        <taxon>Bacillales</taxon>
        <taxon>Bacillaceae</taxon>
        <taxon>Metabacillus</taxon>
    </lineage>
</organism>
<name>A0ABU6NXR7_9BACI</name>
<dbReference type="RefSeq" id="WP_328015249.1">
    <property type="nucleotide sequence ID" value="NZ_JARTFS010000008.1"/>
</dbReference>
<reference evidence="2 3" key="1">
    <citation type="submission" date="2023-03" db="EMBL/GenBank/DDBJ databases">
        <title>Bacillus Genome Sequencing.</title>
        <authorList>
            <person name="Dunlap C."/>
        </authorList>
    </citation>
    <scope>NUCLEOTIDE SEQUENCE [LARGE SCALE GENOMIC DNA]</scope>
    <source>
        <strain evidence="2 3">NRS-1717</strain>
    </source>
</reference>
<sequence length="474" mass="53935">MSYYEGCPELNTVLDKHKASANNILSDAQSQLLCDTFSENLAYLFSTSKSASGDMLSVNIEDIKATINTWKSEIDECYESFLEKLRGKDKLTDEEQYKIIIIGNAVREIKQIYGRLSEELDEVELKFQNTVRLYRSPIRSALADISMLYNSENKVKGDFSGFENVSVYVHGIEDTGKKFLDSAVEAAESGDVLIYVMRNGEIEYRTVSVLNGKKIVKKVDDIEKLKQEKQYEMKKGRLHIIYDTEHKNEHRQETSDDLAQKLNKMGLINNSTKIDMFAHSYGGRRSLQFAVDYPDNVRSITTVGTPYDTNLLAKSANSARWIAEKIGQDPKNTSDYIDFNKENRNDIKGLEYSNAYTDMSSEPLSEDIHKLKSANPQIYDKLQKMEITAVAGYRKVVQYNPYARTTIETKTSSDDTVSIKSQHAEILGDLIDKRPQIEVKGNGVTDPGHIYEVEDEDFINIIEEVNEKQKNRSS</sequence>